<dbReference type="PANTHER" id="PTHR36834:SF1">
    <property type="entry name" value="INTEGRAL MEMBRANE PROTEIN"/>
    <property type="match status" value="1"/>
</dbReference>
<dbReference type="PANTHER" id="PTHR36834">
    <property type="entry name" value="MEMBRANE PROTEIN-RELATED"/>
    <property type="match status" value="1"/>
</dbReference>
<evidence type="ECO:0000313" key="3">
    <source>
        <dbReference type="EMBL" id="MCQ4949051.1"/>
    </source>
</evidence>
<accession>A0AAW5KCJ3</accession>
<dbReference type="EMBL" id="JANGAB010000002">
    <property type="protein sequence ID" value="MCQ4949051.1"/>
    <property type="molecule type" value="Genomic_DNA"/>
</dbReference>
<keyword evidence="1" id="KW-0472">Membrane</keyword>
<gene>
    <name evidence="3" type="ORF">NE646_05150</name>
</gene>
<dbReference type="AlphaFoldDB" id="A0AAW5KCJ3"/>
<comment type="caution">
    <text evidence="3">The sequence shown here is derived from an EMBL/GenBank/DDBJ whole genome shotgun (WGS) entry which is preliminary data.</text>
</comment>
<dbReference type="InterPro" id="IPR006976">
    <property type="entry name" value="VanZ-like"/>
</dbReference>
<proteinExistence type="predicted"/>
<keyword evidence="1" id="KW-1133">Transmembrane helix</keyword>
<name>A0AAW5KCJ3_9FIRM</name>
<feature type="transmembrane region" description="Helical" evidence="1">
    <location>
        <begin position="146"/>
        <end position="167"/>
    </location>
</feature>
<dbReference type="Pfam" id="PF04892">
    <property type="entry name" value="VanZ"/>
    <property type="match status" value="1"/>
</dbReference>
<protein>
    <submittedName>
        <fullName evidence="3">VanZ family protein</fullName>
    </submittedName>
</protein>
<dbReference type="InterPro" id="IPR053150">
    <property type="entry name" value="Teicoplanin_resist-assoc"/>
</dbReference>
<feature type="transmembrane region" description="Helical" evidence="1">
    <location>
        <begin position="118"/>
        <end position="140"/>
    </location>
</feature>
<reference evidence="3" key="1">
    <citation type="submission" date="2022-06" db="EMBL/GenBank/DDBJ databases">
        <title>Isolation of gut microbiota from human fecal samples.</title>
        <authorList>
            <person name="Pamer E.G."/>
            <person name="Barat B."/>
            <person name="Waligurski E."/>
            <person name="Medina S."/>
            <person name="Paddock L."/>
            <person name="Mostad J."/>
        </authorList>
    </citation>
    <scope>NUCLEOTIDE SEQUENCE</scope>
    <source>
        <strain evidence="3">DFI.7.96</strain>
    </source>
</reference>
<feature type="domain" description="VanZ-like" evidence="2">
    <location>
        <begin position="46"/>
        <end position="163"/>
    </location>
</feature>
<evidence type="ECO:0000313" key="4">
    <source>
        <dbReference type="Proteomes" id="UP001205063"/>
    </source>
</evidence>
<organism evidence="3 4">
    <name type="scientific">Bittarella massiliensis</name>
    <name type="common">ex Durand et al. 2017</name>
    <dbReference type="NCBI Taxonomy" id="1720313"/>
    <lineage>
        <taxon>Bacteria</taxon>
        <taxon>Bacillati</taxon>
        <taxon>Bacillota</taxon>
        <taxon>Clostridia</taxon>
        <taxon>Eubacteriales</taxon>
        <taxon>Oscillospiraceae</taxon>
        <taxon>Bittarella (ex Durand et al. 2017)</taxon>
    </lineage>
</organism>
<sequence length="180" mass="20156">MHRLEAYARLALIFIVALAILYLPVLFFLKKRGKPVSRQISYLGLVCSLFLIAFATIFFTPISFHPGTHTLNVVPFAWVGAGDDLSLLIVEKVPNVLLFIPLGFFLPAIFQKMRRLSAVVPVSFLTTFSIEFFQFFIGRSSDIDDIIANLLGAVLGYGLFKLLGALFHSKSHWKSFIGSR</sequence>
<evidence type="ECO:0000256" key="1">
    <source>
        <dbReference type="SAM" id="Phobius"/>
    </source>
</evidence>
<feature type="transmembrane region" description="Helical" evidence="1">
    <location>
        <begin position="6"/>
        <end position="29"/>
    </location>
</feature>
<feature type="transmembrane region" description="Helical" evidence="1">
    <location>
        <begin position="41"/>
        <end position="65"/>
    </location>
</feature>
<feature type="transmembrane region" description="Helical" evidence="1">
    <location>
        <begin position="85"/>
        <end position="106"/>
    </location>
</feature>
<keyword evidence="1" id="KW-0812">Transmembrane</keyword>
<evidence type="ECO:0000259" key="2">
    <source>
        <dbReference type="Pfam" id="PF04892"/>
    </source>
</evidence>
<dbReference type="Proteomes" id="UP001205063">
    <property type="component" value="Unassembled WGS sequence"/>
</dbReference>
<dbReference type="RefSeq" id="WP_216401319.1">
    <property type="nucleotide sequence ID" value="NZ_JANGAB010000002.1"/>
</dbReference>